<dbReference type="Pfam" id="PF00111">
    <property type="entry name" value="Fer2"/>
    <property type="match status" value="1"/>
</dbReference>
<dbReference type="CDD" id="cd00207">
    <property type="entry name" value="fer2"/>
    <property type="match status" value="1"/>
</dbReference>
<dbReference type="EMBL" id="FPKU01000002">
    <property type="protein sequence ID" value="SFZ85298.1"/>
    <property type="molecule type" value="Genomic_DNA"/>
</dbReference>
<keyword evidence="4" id="KW-0408">Iron</keyword>
<dbReference type="GO" id="GO:0051537">
    <property type="term" value="F:2 iron, 2 sulfur cluster binding"/>
    <property type="evidence" value="ECO:0007669"/>
    <property type="project" value="UniProtKB-KW"/>
</dbReference>
<name>A0A1K2HZ30_9HYPH</name>
<evidence type="ECO:0000256" key="4">
    <source>
        <dbReference type="ARBA" id="ARBA00023004"/>
    </source>
</evidence>
<dbReference type="Proteomes" id="UP000183447">
    <property type="component" value="Unassembled WGS sequence"/>
</dbReference>
<dbReference type="SUPFAM" id="SSF54292">
    <property type="entry name" value="2Fe-2S ferredoxin-like"/>
    <property type="match status" value="1"/>
</dbReference>
<evidence type="ECO:0000256" key="2">
    <source>
        <dbReference type="ARBA" id="ARBA00022723"/>
    </source>
</evidence>
<dbReference type="PANTHER" id="PTHR44379:SF2">
    <property type="entry name" value="BLR6218 PROTEIN"/>
    <property type="match status" value="1"/>
</dbReference>
<dbReference type="InterPro" id="IPR036010">
    <property type="entry name" value="2Fe-2S_ferredoxin-like_sf"/>
</dbReference>
<dbReference type="GO" id="GO:0046872">
    <property type="term" value="F:metal ion binding"/>
    <property type="evidence" value="ECO:0007669"/>
    <property type="project" value="UniProtKB-KW"/>
</dbReference>
<dbReference type="InterPro" id="IPR001041">
    <property type="entry name" value="2Fe-2S_ferredoxin-type"/>
</dbReference>
<protein>
    <submittedName>
        <fullName evidence="7">Isoquinoline 1-oxidoreductase, alpha subunit</fullName>
    </submittedName>
</protein>
<evidence type="ECO:0000313" key="7">
    <source>
        <dbReference type="EMBL" id="SFZ85298.1"/>
    </source>
</evidence>
<dbReference type="Gene3D" id="3.10.20.30">
    <property type="match status" value="1"/>
</dbReference>
<dbReference type="OrthoDB" id="117063at2"/>
<evidence type="ECO:0000256" key="5">
    <source>
        <dbReference type="ARBA" id="ARBA00023014"/>
    </source>
</evidence>
<dbReference type="PANTHER" id="PTHR44379">
    <property type="entry name" value="OXIDOREDUCTASE WITH IRON-SULFUR SUBUNIT"/>
    <property type="match status" value="1"/>
</dbReference>
<reference evidence="7 8" key="1">
    <citation type="submission" date="2016-11" db="EMBL/GenBank/DDBJ databases">
        <authorList>
            <person name="Jaros S."/>
            <person name="Januszkiewicz K."/>
            <person name="Wedrychowicz H."/>
        </authorList>
    </citation>
    <scope>NUCLEOTIDE SEQUENCE [LARGE SCALE GENOMIC DNA]</scope>
    <source>
        <strain evidence="7 8">ATCC 23634</strain>
    </source>
</reference>
<dbReference type="InterPro" id="IPR036884">
    <property type="entry name" value="2Fe-2S-bd_dom_sf"/>
</dbReference>
<dbReference type="InterPro" id="IPR012675">
    <property type="entry name" value="Beta-grasp_dom_sf"/>
</dbReference>
<keyword evidence="8" id="KW-1185">Reference proteome</keyword>
<organism evidence="7 8">
    <name type="scientific">Devosia enhydra</name>
    <dbReference type="NCBI Taxonomy" id="665118"/>
    <lineage>
        <taxon>Bacteria</taxon>
        <taxon>Pseudomonadati</taxon>
        <taxon>Pseudomonadota</taxon>
        <taxon>Alphaproteobacteria</taxon>
        <taxon>Hyphomicrobiales</taxon>
        <taxon>Devosiaceae</taxon>
        <taxon>Devosia</taxon>
    </lineage>
</organism>
<evidence type="ECO:0000256" key="3">
    <source>
        <dbReference type="ARBA" id="ARBA00023002"/>
    </source>
</evidence>
<proteinExistence type="predicted"/>
<keyword evidence="5" id="KW-0411">Iron-sulfur</keyword>
<keyword evidence="1" id="KW-0001">2Fe-2S</keyword>
<evidence type="ECO:0000313" key="8">
    <source>
        <dbReference type="Proteomes" id="UP000183447"/>
    </source>
</evidence>
<dbReference type="RefSeq" id="WP_072343404.1">
    <property type="nucleotide sequence ID" value="NZ_FPKU01000002.1"/>
</dbReference>
<sequence>MAVTINVNGQSHEVDADPSMPLLWVLRDKIGLTGTKYGCGINQCGACTVHIDGQAVRSCNTPLARAVGQSVVTIEGLSADSSHPVQRAWTELNVAQCGYCQSGQMMAAAALLAQSPNPTDAQIDQAMDNVCRCGTYLRIRSAVHRAAELA</sequence>
<keyword evidence="2" id="KW-0479">Metal-binding</keyword>
<dbReference type="FunFam" id="3.10.20.30:FF:000020">
    <property type="entry name" value="Xanthine dehydrogenase iron-sulfur subunit"/>
    <property type="match status" value="1"/>
</dbReference>
<dbReference type="Pfam" id="PF01799">
    <property type="entry name" value="Fer2_2"/>
    <property type="match status" value="1"/>
</dbReference>
<evidence type="ECO:0000259" key="6">
    <source>
        <dbReference type="PROSITE" id="PS51085"/>
    </source>
</evidence>
<dbReference type="InterPro" id="IPR002888">
    <property type="entry name" value="2Fe-2S-bd"/>
</dbReference>
<dbReference type="STRING" id="665118.SAMN02983003_2496"/>
<dbReference type="InterPro" id="IPR051452">
    <property type="entry name" value="Diverse_Oxidoreductases"/>
</dbReference>
<dbReference type="PROSITE" id="PS51085">
    <property type="entry name" value="2FE2S_FER_2"/>
    <property type="match status" value="1"/>
</dbReference>
<feature type="domain" description="2Fe-2S ferredoxin-type" evidence="6">
    <location>
        <begin position="1"/>
        <end position="77"/>
    </location>
</feature>
<accession>A0A1K2HZ30</accession>
<dbReference type="Gene3D" id="1.10.150.120">
    <property type="entry name" value="[2Fe-2S]-binding domain"/>
    <property type="match status" value="1"/>
</dbReference>
<dbReference type="GO" id="GO:0016491">
    <property type="term" value="F:oxidoreductase activity"/>
    <property type="evidence" value="ECO:0007669"/>
    <property type="project" value="UniProtKB-KW"/>
</dbReference>
<keyword evidence="3" id="KW-0560">Oxidoreductase</keyword>
<dbReference type="SUPFAM" id="SSF47741">
    <property type="entry name" value="CO dehydrogenase ISP C-domain like"/>
    <property type="match status" value="1"/>
</dbReference>
<gene>
    <name evidence="7" type="ORF">SAMN02983003_2496</name>
</gene>
<dbReference type="AlphaFoldDB" id="A0A1K2HZ30"/>
<evidence type="ECO:0000256" key="1">
    <source>
        <dbReference type="ARBA" id="ARBA00022714"/>
    </source>
</evidence>